<feature type="chain" id="PRO_5020688744" evidence="3">
    <location>
        <begin position="20"/>
        <end position="321"/>
    </location>
</feature>
<keyword evidence="3" id="KW-0732">Signal</keyword>
<dbReference type="AlphaFoldDB" id="A0A4R0P903"/>
<evidence type="ECO:0000256" key="1">
    <source>
        <dbReference type="ARBA" id="ARBA00009477"/>
    </source>
</evidence>
<evidence type="ECO:0000256" key="2">
    <source>
        <dbReference type="SAM" id="Coils"/>
    </source>
</evidence>
<evidence type="ECO:0000313" key="5">
    <source>
        <dbReference type="EMBL" id="TCD13670.1"/>
    </source>
</evidence>
<comment type="similarity">
    <text evidence="1">Belongs to the membrane fusion protein (MFP) (TC 8.A.1) family.</text>
</comment>
<dbReference type="SUPFAM" id="SSF111369">
    <property type="entry name" value="HlyD-like secretion proteins"/>
    <property type="match status" value="1"/>
</dbReference>
<feature type="domain" description="Multidrug resistance protein MdtA-like barrel-sandwich hybrid" evidence="4">
    <location>
        <begin position="44"/>
        <end position="180"/>
    </location>
</feature>
<dbReference type="Gene3D" id="2.40.420.20">
    <property type="match status" value="1"/>
</dbReference>
<keyword evidence="6" id="KW-1185">Reference proteome</keyword>
<dbReference type="InterPro" id="IPR058625">
    <property type="entry name" value="MdtA-like_BSH"/>
</dbReference>
<dbReference type="OrthoDB" id="7914255at2"/>
<dbReference type="GO" id="GO:0015562">
    <property type="term" value="F:efflux transmembrane transporter activity"/>
    <property type="evidence" value="ECO:0007669"/>
    <property type="project" value="TreeGrafter"/>
</dbReference>
<organism evidence="5 6">
    <name type="scientific">Oricola cellulosilytica</name>
    <dbReference type="NCBI Taxonomy" id="1429082"/>
    <lineage>
        <taxon>Bacteria</taxon>
        <taxon>Pseudomonadati</taxon>
        <taxon>Pseudomonadota</taxon>
        <taxon>Alphaproteobacteria</taxon>
        <taxon>Hyphomicrobiales</taxon>
        <taxon>Ahrensiaceae</taxon>
        <taxon>Oricola</taxon>
    </lineage>
</organism>
<dbReference type="Pfam" id="PF25917">
    <property type="entry name" value="BSH_RND"/>
    <property type="match status" value="1"/>
</dbReference>
<comment type="caution">
    <text evidence="5">The sequence shown here is derived from an EMBL/GenBank/DDBJ whole genome shotgun (WGS) entry which is preliminary data.</text>
</comment>
<dbReference type="Gene3D" id="1.10.287.470">
    <property type="entry name" value="Helix hairpin bin"/>
    <property type="match status" value="1"/>
</dbReference>
<dbReference type="PANTHER" id="PTHR30469">
    <property type="entry name" value="MULTIDRUG RESISTANCE PROTEIN MDTA"/>
    <property type="match status" value="1"/>
</dbReference>
<reference evidence="5 6" key="1">
    <citation type="journal article" date="2015" name="Antonie Van Leeuwenhoek">
        <title>Oricola cellulosilytica gen. nov., sp. nov., a cellulose-degrading bacterium of the family Phyllobacteriaceae isolated from surface seashore water, and emended descriptions of Mesorhizobium loti and Phyllobacterium myrsinacearum.</title>
        <authorList>
            <person name="Hameed A."/>
            <person name="Shahina M."/>
            <person name="Lai W.A."/>
            <person name="Lin S.Y."/>
            <person name="Young L.S."/>
            <person name="Liu Y.C."/>
            <person name="Hsu Y.H."/>
            <person name="Young C.C."/>
        </authorList>
    </citation>
    <scope>NUCLEOTIDE SEQUENCE [LARGE SCALE GENOMIC DNA]</scope>
    <source>
        <strain evidence="5 6">KCTC 52183</strain>
    </source>
</reference>
<accession>A0A4R0P903</accession>
<evidence type="ECO:0000256" key="3">
    <source>
        <dbReference type="SAM" id="SignalP"/>
    </source>
</evidence>
<dbReference type="RefSeq" id="WP_131568880.1">
    <property type="nucleotide sequence ID" value="NZ_JAINFK010000003.1"/>
</dbReference>
<dbReference type="GO" id="GO:1990281">
    <property type="term" value="C:efflux pump complex"/>
    <property type="evidence" value="ECO:0007669"/>
    <property type="project" value="TreeGrafter"/>
</dbReference>
<dbReference type="Gene3D" id="2.40.50.100">
    <property type="match status" value="1"/>
</dbReference>
<sequence length="321" mass="33924">MRFLLLPLLVLLATAPSRTDTMTLEPRLLTEWKSVYGRVEAKETVPARARIGGVVVELSVSEGDLVTAGQRIAVVQDDKLAFQIAAFDAQLDALRAQLSTAETELSRGQALVERGVATVQRVDQLRTSVDQLRGQIASTEAARDVIIQQGAEGDVLAPGDGRVLDVPVTRGAVVLAGESVASIGGGGFFLRLAIPERHASSLREGADIRIAASGSETAGEIAKLYPTIENGRVVADVEVEGLDTEFVNARVLVELPVGERMALLVPQNAVVTRSGIDFVTVLAGGETKDRAVVLGDAVTLDEADFIEVLTGLRSGETVLVP</sequence>
<feature type="coiled-coil region" evidence="2">
    <location>
        <begin position="84"/>
        <end position="142"/>
    </location>
</feature>
<proteinExistence type="inferred from homology"/>
<dbReference type="Proteomes" id="UP000291301">
    <property type="component" value="Unassembled WGS sequence"/>
</dbReference>
<dbReference type="EMBL" id="SJST01000004">
    <property type="protein sequence ID" value="TCD13670.1"/>
    <property type="molecule type" value="Genomic_DNA"/>
</dbReference>
<name>A0A4R0P903_9HYPH</name>
<gene>
    <name evidence="5" type="ORF">E0D97_11150</name>
</gene>
<evidence type="ECO:0000313" key="6">
    <source>
        <dbReference type="Proteomes" id="UP000291301"/>
    </source>
</evidence>
<keyword evidence="2" id="KW-0175">Coiled coil</keyword>
<feature type="signal peptide" evidence="3">
    <location>
        <begin position="1"/>
        <end position="19"/>
    </location>
</feature>
<dbReference type="PANTHER" id="PTHR30469:SF15">
    <property type="entry name" value="HLYD FAMILY OF SECRETION PROTEINS"/>
    <property type="match status" value="1"/>
</dbReference>
<protein>
    <submittedName>
        <fullName evidence="5">Efflux RND transporter periplasmic adaptor subunit</fullName>
    </submittedName>
</protein>
<dbReference type="NCBIfam" id="TIGR01730">
    <property type="entry name" value="RND_mfp"/>
    <property type="match status" value="1"/>
</dbReference>
<dbReference type="InterPro" id="IPR006143">
    <property type="entry name" value="RND_pump_MFP"/>
</dbReference>
<evidence type="ECO:0000259" key="4">
    <source>
        <dbReference type="Pfam" id="PF25917"/>
    </source>
</evidence>